<dbReference type="OrthoDB" id="7464126at2759"/>
<evidence type="ECO:0000256" key="2">
    <source>
        <dbReference type="ARBA" id="ARBA00023043"/>
    </source>
</evidence>
<dbReference type="Proteomes" id="UP000554235">
    <property type="component" value="Unassembled WGS sequence"/>
</dbReference>
<dbReference type="PROSITE" id="PS50088">
    <property type="entry name" value="ANK_REPEAT"/>
    <property type="match status" value="2"/>
</dbReference>
<evidence type="ECO:0000256" key="3">
    <source>
        <dbReference type="PROSITE-ProRule" id="PRU00023"/>
    </source>
</evidence>
<name>A0A8H4LJT6_9HYPO</name>
<organism evidence="5 6">
    <name type="scientific">Fusarium albosuccineum</name>
    <dbReference type="NCBI Taxonomy" id="1237068"/>
    <lineage>
        <taxon>Eukaryota</taxon>
        <taxon>Fungi</taxon>
        <taxon>Dikarya</taxon>
        <taxon>Ascomycota</taxon>
        <taxon>Pezizomycotina</taxon>
        <taxon>Sordariomycetes</taxon>
        <taxon>Hypocreomycetidae</taxon>
        <taxon>Hypocreales</taxon>
        <taxon>Nectriaceae</taxon>
        <taxon>Fusarium</taxon>
        <taxon>Fusarium decemcellulare species complex</taxon>
    </lineage>
</organism>
<feature type="repeat" description="ANK" evidence="3">
    <location>
        <begin position="413"/>
        <end position="445"/>
    </location>
</feature>
<accession>A0A8H4LJT6</accession>
<feature type="region of interest" description="Disordered" evidence="4">
    <location>
        <begin position="699"/>
        <end position="728"/>
    </location>
</feature>
<dbReference type="InterPro" id="IPR036770">
    <property type="entry name" value="Ankyrin_rpt-contain_sf"/>
</dbReference>
<evidence type="ECO:0000256" key="1">
    <source>
        <dbReference type="ARBA" id="ARBA00022737"/>
    </source>
</evidence>
<sequence length="728" mass="82336">MEVVGAVASFIALGQGLQAGVKAVRFLREIPEIQQSYDELESEIEFIQGLLQTSQGVSNYSPNVPQHPLLLNAIQILQEIKSDFAEIATECAHQTGRKIGKSIADQRVEDRVVYELPEATSEGEEMLVEETALVDETTTEVETRATESHDVLITEVIRHTYNHHRSLTRQGETETFLTKQRCPKACRCRCHFSKTEFKLHPWLSSLAGSGTLSYNVEPTFGRPKCSEPDCKRGGSLKLAMNYRFPMWLWRGALAVRASYDAFTGLRCSSSLRPSRTLAGNDIVWHNIESGDIDGLFQNSLPYYPDDVDDMGVSLIQYAIIRRQYGPIRKMLEWWGDIVTDGSFSSEVAFRAYERLEMSSNRNDQEVYALNKAIEYSGGEHEMNTEVHWAVMNGEGVRDALEQEPDALNTLNHFGYAPLHLSARLSNLEALNGLIPAGADVDLRGCGGMTPLAIAAIFDNERVVQRLLQTKKGDGQNAQLKLQHLRNHPDFDLEARDDFGNTALFLALSKNNLPVLQWLVEAGSSLHTINGFSRNIMHYAAGYNNVDVIAHLSSLALSDLDLEQSDAAGYTPWDFFSWTDRTPSWNLCGRRKPTPDEQEAFIRLYQEVRDRNLENDLYRLENVLDCLFREDKEASRAALSPLIKQKQEWERFDLVSTLRAVDGYVRVGEWESASAVICDLVQDIHEELWIFQLGNISLDESEEGDEWEESDEWEDSDWWGDSDECGDEI</sequence>
<keyword evidence="1" id="KW-0677">Repeat</keyword>
<dbReference type="PANTHER" id="PTHR24161">
    <property type="entry name" value="ANK_REP_REGION DOMAIN-CONTAINING PROTEIN-RELATED"/>
    <property type="match status" value="1"/>
</dbReference>
<dbReference type="Pfam" id="PF12796">
    <property type="entry name" value="Ank_2"/>
    <property type="match status" value="2"/>
</dbReference>
<dbReference type="SMART" id="SM00248">
    <property type="entry name" value="ANK"/>
    <property type="match status" value="4"/>
</dbReference>
<dbReference type="PANTHER" id="PTHR24161:SF124">
    <property type="entry name" value="TRANSIENT RECEPTOR POTENTIAL CHANNEL PYREXIA"/>
    <property type="match status" value="1"/>
</dbReference>
<dbReference type="PROSITE" id="PS50297">
    <property type="entry name" value="ANK_REP_REGION"/>
    <property type="match status" value="1"/>
</dbReference>
<reference evidence="5 6" key="1">
    <citation type="submission" date="2020-01" db="EMBL/GenBank/DDBJ databases">
        <title>Identification and distribution of gene clusters putatively required for synthesis of sphingolipid metabolism inhibitors in phylogenetically diverse species of the filamentous fungus Fusarium.</title>
        <authorList>
            <person name="Kim H.-S."/>
            <person name="Busman M."/>
            <person name="Brown D.W."/>
            <person name="Divon H."/>
            <person name="Uhlig S."/>
            <person name="Proctor R.H."/>
        </authorList>
    </citation>
    <scope>NUCLEOTIDE SEQUENCE [LARGE SCALE GENOMIC DNA]</scope>
    <source>
        <strain evidence="5 6">NRRL 20459</strain>
    </source>
</reference>
<feature type="repeat" description="ANK" evidence="3">
    <location>
        <begin position="498"/>
        <end position="530"/>
    </location>
</feature>
<dbReference type="Gene3D" id="1.25.40.20">
    <property type="entry name" value="Ankyrin repeat-containing domain"/>
    <property type="match status" value="2"/>
</dbReference>
<evidence type="ECO:0000256" key="4">
    <source>
        <dbReference type="SAM" id="MobiDB-lite"/>
    </source>
</evidence>
<dbReference type="InterPro" id="IPR002110">
    <property type="entry name" value="Ankyrin_rpt"/>
</dbReference>
<dbReference type="SUPFAM" id="SSF48403">
    <property type="entry name" value="Ankyrin repeat"/>
    <property type="match status" value="1"/>
</dbReference>
<dbReference type="EMBL" id="JAADYS010000447">
    <property type="protein sequence ID" value="KAF4469670.1"/>
    <property type="molecule type" value="Genomic_DNA"/>
</dbReference>
<evidence type="ECO:0000313" key="5">
    <source>
        <dbReference type="EMBL" id="KAF4469670.1"/>
    </source>
</evidence>
<protein>
    <submittedName>
        <fullName evidence="5">PFS domain-containing</fullName>
    </submittedName>
</protein>
<evidence type="ECO:0000313" key="6">
    <source>
        <dbReference type="Proteomes" id="UP000554235"/>
    </source>
</evidence>
<dbReference type="AlphaFoldDB" id="A0A8H4LJT6"/>
<keyword evidence="2 3" id="KW-0040">ANK repeat</keyword>
<gene>
    <name evidence="5" type="ORF">FALBO_3431</name>
</gene>
<comment type="caution">
    <text evidence="5">The sequence shown here is derived from an EMBL/GenBank/DDBJ whole genome shotgun (WGS) entry which is preliminary data.</text>
</comment>
<proteinExistence type="predicted"/>
<keyword evidence="6" id="KW-1185">Reference proteome</keyword>